<feature type="domain" description="Peptidase S54 rhomboid" evidence="8">
    <location>
        <begin position="227"/>
        <end position="361"/>
    </location>
</feature>
<dbReference type="EMBL" id="FNDE01000011">
    <property type="protein sequence ID" value="SDH09536.1"/>
    <property type="molecule type" value="Genomic_DNA"/>
</dbReference>
<organism evidence="9 10">
    <name type="scientific">Aneurinibacillus thermoaerophilus</name>
    <dbReference type="NCBI Taxonomy" id="143495"/>
    <lineage>
        <taxon>Bacteria</taxon>
        <taxon>Bacillati</taxon>
        <taxon>Bacillota</taxon>
        <taxon>Bacilli</taxon>
        <taxon>Bacillales</taxon>
        <taxon>Paenibacillaceae</taxon>
        <taxon>Aneurinibacillus group</taxon>
        <taxon>Aneurinibacillus</taxon>
    </lineage>
</organism>
<comment type="subcellular location">
    <subcellularLocation>
        <location evidence="1">Membrane</location>
        <topology evidence="1">Multi-pass membrane protein</topology>
    </subcellularLocation>
</comment>
<evidence type="ECO:0000256" key="1">
    <source>
        <dbReference type="ARBA" id="ARBA00004141"/>
    </source>
</evidence>
<name>A0A1G7ZLU8_ANETH</name>
<keyword evidence="4" id="KW-0378">Hydrolase</keyword>
<evidence type="ECO:0000256" key="5">
    <source>
        <dbReference type="ARBA" id="ARBA00022989"/>
    </source>
</evidence>
<dbReference type="InterPro" id="IPR022764">
    <property type="entry name" value="Peptidase_S54_rhomboid_dom"/>
</dbReference>
<sequence>MNNTIAYQYIWKISYRLVVEEDYTVLHSEEGIVHLLRQKGKECHYIQLRLADFLWEGTLIYDVRESAARLEDLRRRFGVRAMKGRIVYVCYESVADSMREALRAEQGIDEFQVSLDVAAYALLERRWISKGESSGNHMLYSSALFAETEISENDPPASYWMQRIEQTEVERERELRETFFYGRPRFTYFFLVIIIALFILMELSGGSQNPRVLLFFGAKYTPLILEGEWWRFITPMFLHIGLMHILFNGFALYSLGTLTEQLYGSVRYFIIYMLAGISGVVGSFAFSPNLSAGASGAIFGLFGALLYFGTQNKSLFFQTLGTNILVVLGINLAIGFLSPQIIDNYAHLGGLIGGFLASAIVGLPRKKGNPFIKAGAFILLAVLIWWGMKRGGL</sequence>
<evidence type="ECO:0000256" key="3">
    <source>
        <dbReference type="ARBA" id="ARBA00022692"/>
    </source>
</evidence>
<dbReference type="PANTHER" id="PTHR43731:SF14">
    <property type="entry name" value="PRESENILIN-ASSOCIATED RHOMBOID-LIKE PROTEIN, MITOCHONDRIAL"/>
    <property type="match status" value="1"/>
</dbReference>
<dbReference type="InterPro" id="IPR035952">
    <property type="entry name" value="Rhomboid-like_sf"/>
</dbReference>
<feature type="transmembrane region" description="Helical" evidence="7">
    <location>
        <begin position="315"/>
        <end position="338"/>
    </location>
</feature>
<gene>
    <name evidence="9" type="ORF">SAMN04489735_101143</name>
</gene>
<dbReference type="GeneID" id="97142277"/>
<evidence type="ECO:0000313" key="10">
    <source>
        <dbReference type="Proteomes" id="UP000198956"/>
    </source>
</evidence>
<protein>
    <submittedName>
        <fullName evidence="9">Rhomboid family peptidase. Serine peptidase. MEROPS family S54</fullName>
    </submittedName>
</protein>
<evidence type="ECO:0000256" key="7">
    <source>
        <dbReference type="SAM" id="Phobius"/>
    </source>
</evidence>
<evidence type="ECO:0000256" key="2">
    <source>
        <dbReference type="ARBA" id="ARBA00009045"/>
    </source>
</evidence>
<dbReference type="PANTHER" id="PTHR43731">
    <property type="entry name" value="RHOMBOID PROTEASE"/>
    <property type="match status" value="1"/>
</dbReference>
<feature type="transmembrane region" description="Helical" evidence="7">
    <location>
        <begin position="344"/>
        <end position="363"/>
    </location>
</feature>
<comment type="similarity">
    <text evidence="2">Belongs to the peptidase S54 family.</text>
</comment>
<keyword evidence="5 7" id="KW-1133">Transmembrane helix</keyword>
<feature type="transmembrane region" description="Helical" evidence="7">
    <location>
        <begin position="186"/>
        <end position="205"/>
    </location>
</feature>
<evidence type="ECO:0000256" key="4">
    <source>
        <dbReference type="ARBA" id="ARBA00022801"/>
    </source>
</evidence>
<dbReference type="InterPro" id="IPR050925">
    <property type="entry name" value="Rhomboid_protease_S54"/>
</dbReference>
<accession>A0A1G7ZLU8</accession>
<feature type="transmembrane region" description="Helical" evidence="7">
    <location>
        <begin position="370"/>
        <end position="388"/>
    </location>
</feature>
<dbReference type="Gene3D" id="1.20.1540.10">
    <property type="entry name" value="Rhomboid-like"/>
    <property type="match status" value="1"/>
</dbReference>
<dbReference type="SUPFAM" id="SSF144091">
    <property type="entry name" value="Rhomboid-like"/>
    <property type="match status" value="1"/>
</dbReference>
<dbReference type="RefSeq" id="WP_057898177.1">
    <property type="nucleotide sequence ID" value="NZ_CP080764.1"/>
</dbReference>
<keyword evidence="6 7" id="KW-0472">Membrane</keyword>
<dbReference type="Pfam" id="PF01694">
    <property type="entry name" value="Rhomboid"/>
    <property type="match status" value="1"/>
</dbReference>
<reference evidence="9 10" key="1">
    <citation type="submission" date="2016-10" db="EMBL/GenBank/DDBJ databases">
        <authorList>
            <person name="de Groot N.N."/>
        </authorList>
    </citation>
    <scope>NUCLEOTIDE SEQUENCE [LARGE SCALE GENOMIC DNA]</scope>
    <source>
        <strain evidence="9 10">L 420-91</strain>
    </source>
</reference>
<dbReference type="GO" id="GO:0016020">
    <property type="term" value="C:membrane"/>
    <property type="evidence" value="ECO:0007669"/>
    <property type="project" value="UniProtKB-SubCell"/>
</dbReference>
<proteinExistence type="inferred from homology"/>
<evidence type="ECO:0000256" key="6">
    <source>
        <dbReference type="ARBA" id="ARBA00023136"/>
    </source>
</evidence>
<keyword evidence="3 7" id="KW-0812">Transmembrane</keyword>
<dbReference type="GO" id="GO:0004252">
    <property type="term" value="F:serine-type endopeptidase activity"/>
    <property type="evidence" value="ECO:0007669"/>
    <property type="project" value="InterPro"/>
</dbReference>
<dbReference type="Proteomes" id="UP000198956">
    <property type="component" value="Unassembled WGS sequence"/>
</dbReference>
<evidence type="ECO:0000313" key="9">
    <source>
        <dbReference type="EMBL" id="SDH09536.1"/>
    </source>
</evidence>
<evidence type="ECO:0000259" key="8">
    <source>
        <dbReference type="Pfam" id="PF01694"/>
    </source>
</evidence>
<feature type="transmembrane region" description="Helical" evidence="7">
    <location>
        <begin position="236"/>
        <end position="256"/>
    </location>
</feature>
<feature type="transmembrane region" description="Helical" evidence="7">
    <location>
        <begin position="268"/>
        <end position="286"/>
    </location>
</feature>
<dbReference type="AlphaFoldDB" id="A0A1G7ZLU8"/>
<feature type="transmembrane region" description="Helical" evidence="7">
    <location>
        <begin position="292"/>
        <end position="308"/>
    </location>
</feature>